<keyword evidence="4" id="KW-0067">ATP-binding</keyword>
<keyword evidence="10" id="KW-1185">Reference proteome</keyword>
<dbReference type="EMBL" id="BQXS01012084">
    <property type="protein sequence ID" value="GKT19677.1"/>
    <property type="molecule type" value="Genomic_DNA"/>
</dbReference>
<evidence type="ECO:0000256" key="3">
    <source>
        <dbReference type="ARBA" id="ARBA00022741"/>
    </source>
</evidence>
<dbReference type="PROSITE" id="PS50862">
    <property type="entry name" value="AA_TRNA_LIGASE_II"/>
    <property type="match status" value="1"/>
</dbReference>
<evidence type="ECO:0000256" key="7">
    <source>
        <dbReference type="SAM" id="MobiDB-lite"/>
    </source>
</evidence>
<sequence>WRYDWDDEEARKNILRTHTTAVSSRMLHGIAEEYKRTGVFKPAKMFSIDRVFRNETCDQTHLAEFHQVEGFVCDKDLNVGHLMGVIRAFFAAQGITDISFKPAYNPYTEPSMEIFCYHPLLKKQIEIGNSGMFRPEMLRPMGLPEGVNVIAWGLSLERPTMIKYGISDIRTLIGAGVDIKGHDFTKSRFSREMESQDPITEPAPERSEEESSIDPRAVKFLLKTTPENVDEQIEEYRVISKYDKLLKELREMEGDIELYIDDELDIIDPGRWDACSDILDRVLGLWKSSRKQFKKAMPIELGNILYQLSSFSAKIKPGSDEHKSLHKLQAKAHVQIIQKLKKLDDELINEIEMGAQRELIRSQETKEEEEEDLSTMEEEEEEEESVEDEISQSEDEDLDSNRILDFFDVQRQQVEGRVAITSNKEFDAALLQLNEGKSSKDEVVARVDTLLQTTTDPARHFKVIMVELNLLFHTAQSDARGMLRRRWRRAMIDIVRLIRLIMTHENLHDAVDAISSHSHNAESRSEEFIHRALVLLQQHLTHTLTVTPLVSSIVTV</sequence>
<reference evidence="9" key="1">
    <citation type="submission" date="2022-03" db="EMBL/GenBank/DDBJ databases">
        <title>Draft genome sequence of Aduncisulcus paluster, a free-living microaerophilic Fornicata.</title>
        <authorList>
            <person name="Yuyama I."/>
            <person name="Kume K."/>
            <person name="Tamura T."/>
            <person name="Inagaki Y."/>
            <person name="Hashimoto T."/>
        </authorList>
    </citation>
    <scope>NUCLEOTIDE SEQUENCE</scope>
    <source>
        <strain evidence="9">NY0171</strain>
    </source>
</reference>
<dbReference type="PANTHER" id="PTHR11538:SF40">
    <property type="entry name" value="PHENYLALANINE--TRNA LIGASE ALPHA SUBUNIT"/>
    <property type="match status" value="1"/>
</dbReference>
<name>A0ABQ5JWD1_9EUKA</name>
<proteinExistence type="predicted"/>
<dbReference type="Gene3D" id="3.30.930.10">
    <property type="entry name" value="Bira Bifunctional Protein, Domain 2"/>
    <property type="match status" value="1"/>
</dbReference>
<accession>A0ABQ5JWD1</accession>
<feature type="compositionally biased region" description="Acidic residues" evidence="7">
    <location>
        <begin position="366"/>
        <end position="396"/>
    </location>
</feature>
<evidence type="ECO:0000256" key="2">
    <source>
        <dbReference type="ARBA" id="ARBA00022598"/>
    </source>
</evidence>
<dbReference type="GO" id="GO:0016874">
    <property type="term" value="F:ligase activity"/>
    <property type="evidence" value="ECO:0007669"/>
    <property type="project" value="UniProtKB-KW"/>
</dbReference>
<keyword evidence="2 9" id="KW-0436">Ligase</keyword>
<keyword evidence="5" id="KW-0648">Protein biosynthesis</keyword>
<protein>
    <recommendedName>
        <fullName evidence="1">phenylalanine--tRNA ligase</fullName>
        <ecNumber evidence="1">6.1.1.20</ecNumber>
    </recommendedName>
</protein>
<evidence type="ECO:0000259" key="8">
    <source>
        <dbReference type="PROSITE" id="PS50862"/>
    </source>
</evidence>
<evidence type="ECO:0000256" key="1">
    <source>
        <dbReference type="ARBA" id="ARBA00012814"/>
    </source>
</evidence>
<evidence type="ECO:0000256" key="5">
    <source>
        <dbReference type="ARBA" id="ARBA00022917"/>
    </source>
</evidence>
<keyword evidence="3" id="KW-0547">Nucleotide-binding</keyword>
<dbReference type="InterPro" id="IPR045864">
    <property type="entry name" value="aa-tRNA-synth_II/BPL/LPL"/>
</dbReference>
<evidence type="ECO:0000256" key="4">
    <source>
        <dbReference type="ARBA" id="ARBA00022840"/>
    </source>
</evidence>
<feature type="region of interest" description="Disordered" evidence="7">
    <location>
        <begin position="189"/>
        <end position="212"/>
    </location>
</feature>
<dbReference type="InterPro" id="IPR006195">
    <property type="entry name" value="aa-tRNA-synth_II"/>
</dbReference>
<feature type="domain" description="Aminoacyl-transfer RNA synthetases class-II family profile" evidence="8">
    <location>
        <begin position="42"/>
        <end position="162"/>
    </location>
</feature>
<evidence type="ECO:0000313" key="10">
    <source>
        <dbReference type="Proteomes" id="UP001057375"/>
    </source>
</evidence>
<evidence type="ECO:0000313" key="9">
    <source>
        <dbReference type="EMBL" id="GKT19677.1"/>
    </source>
</evidence>
<comment type="caution">
    <text evidence="9">The sequence shown here is derived from an EMBL/GenBank/DDBJ whole genome shotgun (WGS) entry which is preliminary data.</text>
</comment>
<gene>
    <name evidence="9" type="ORF">ADUPG1_011553</name>
</gene>
<feature type="non-terminal residue" evidence="9">
    <location>
        <position position="1"/>
    </location>
</feature>
<dbReference type="Proteomes" id="UP001057375">
    <property type="component" value="Unassembled WGS sequence"/>
</dbReference>
<dbReference type="PANTHER" id="PTHR11538">
    <property type="entry name" value="PHENYLALANYL-TRNA SYNTHETASE"/>
    <property type="match status" value="1"/>
</dbReference>
<organism evidence="9 10">
    <name type="scientific">Aduncisulcus paluster</name>
    <dbReference type="NCBI Taxonomy" id="2918883"/>
    <lineage>
        <taxon>Eukaryota</taxon>
        <taxon>Metamonada</taxon>
        <taxon>Carpediemonas-like organisms</taxon>
        <taxon>Aduncisulcus</taxon>
    </lineage>
</organism>
<evidence type="ECO:0000256" key="6">
    <source>
        <dbReference type="ARBA" id="ARBA00023146"/>
    </source>
</evidence>
<dbReference type="InterPro" id="IPR002319">
    <property type="entry name" value="Phenylalanyl-tRNA_Synthase"/>
</dbReference>
<dbReference type="Pfam" id="PF01409">
    <property type="entry name" value="tRNA-synt_2d"/>
    <property type="match status" value="1"/>
</dbReference>
<dbReference type="EC" id="6.1.1.20" evidence="1"/>
<dbReference type="SUPFAM" id="SSF55681">
    <property type="entry name" value="Class II aaRS and biotin synthetases"/>
    <property type="match status" value="1"/>
</dbReference>
<feature type="region of interest" description="Disordered" evidence="7">
    <location>
        <begin position="359"/>
        <end position="396"/>
    </location>
</feature>
<keyword evidence="6" id="KW-0030">Aminoacyl-tRNA synthetase</keyword>